<keyword evidence="6" id="KW-1185">Reference proteome</keyword>
<feature type="transmembrane region" description="Helical" evidence="3">
    <location>
        <begin position="149"/>
        <end position="169"/>
    </location>
</feature>
<feature type="transmembrane region" description="Helical" evidence="3">
    <location>
        <begin position="353"/>
        <end position="376"/>
    </location>
</feature>
<dbReference type="OrthoDB" id="2105912at2759"/>
<evidence type="ECO:0000256" key="2">
    <source>
        <dbReference type="SAM" id="MobiDB-lite"/>
    </source>
</evidence>
<dbReference type="AlphaFoldDB" id="A0A0C2Y6B3"/>
<dbReference type="InterPro" id="IPR036259">
    <property type="entry name" value="MFS_trans_sf"/>
</dbReference>
<proteinExistence type="predicted"/>
<feature type="compositionally biased region" description="Basic and acidic residues" evidence="2">
    <location>
        <begin position="16"/>
        <end position="34"/>
    </location>
</feature>
<evidence type="ECO:0000313" key="5">
    <source>
        <dbReference type="EMBL" id="KIM36582.1"/>
    </source>
</evidence>
<dbReference type="Pfam" id="PF07690">
    <property type="entry name" value="MFS_1"/>
    <property type="match status" value="1"/>
</dbReference>
<feature type="transmembrane region" description="Helical" evidence="3">
    <location>
        <begin position="213"/>
        <end position="232"/>
    </location>
</feature>
<dbReference type="GO" id="GO:0022857">
    <property type="term" value="F:transmembrane transporter activity"/>
    <property type="evidence" value="ECO:0007669"/>
    <property type="project" value="InterPro"/>
</dbReference>
<evidence type="ECO:0000256" key="1">
    <source>
        <dbReference type="ARBA" id="ARBA00004141"/>
    </source>
</evidence>
<dbReference type="InterPro" id="IPR020846">
    <property type="entry name" value="MFS_dom"/>
</dbReference>
<dbReference type="CDD" id="cd17324">
    <property type="entry name" value="MFS_NepI_like"/>
    <property type="match status" value="1"/>
</dbReference>
<reference evidence="5 6" key="1">
    <citation type="submission" date="2014-04" db="EMBL/GenBank/DDBJ databases">
        <authorList>
            <consortium name="DOE Joint Genome Institute"/>
            <person name="Kuo A."/>
            <person name="Gay G."/>
            <person name="Dore J."/>
            <person name="Kohler A."/>
            <person name="Nagy L.G."/>
            <person name="Floudas D."/>
            <person name="Copeland A."/>
            <person name="Barry K.W."/>
            <person name="Cichocki N."/>
            <person name="Veneault-Fourrey C."/>
            <person name="LaButti K."/>
            <person name="Lindquist E.A."/>
            <person name="Lipzen A."/>
            <person name="Lundell T."/>
            <person name="Morin E."/>
            <person name="Murat C."/>
            <person name="Sun H."/>
            <person name="Tunlid A."/>
            <person name="Henrissat B."/>
            <person name="Grigoriev I.V."/>
            <person name="Hibbett D.S."/>
            <person name="Martin F."/>
            <person name="Nordberg H.P."/>
            <person name="Cantor M.N."/>
            <person name="Hua S.X."/>
        </authorList>
    </citation>
    <scope>NUCLEOTIDE SEQUENCE [LARGE SCALE GENOMIC DNA]</scope>
    <source>
        <strain evidence="6">h7</strain>
    </source>
</reference>
<reference evidence="6" key="2">
    <citation type="submission" date="2015-01" db="EMBL/GenBank/DDBJ databases">
        <title>Evolutionary Origins and Diversification of the Mycorrhizal Mutualists.</title>
        <authorList>
            <consortium name="DOE Joint Genome Institute"/>
            <consortium name="Mycorrhizal Genomics Consortium"/>
            <person name="Kohler A."/>
            <person name="Kuo A."/>
            <person name="Nagy L.G."/>
            <person name="Floudas D."/>
            <person name="Copeland A."/>
            <person name="Barry K.W."/>
            <person name="Cichocki N."/>
            <person name="Veneault-Fourrey C."/>
            <person name="LaButti K."/>
            <person name="Lindquist E.A."/>
            <person name="Lipzen A."/>
            <person name="Lundell T."/>
            <person name="Morin E."/>
            <person name="Murat C."/>
            <person name="Riley R."/>
            <person name="Ohm R."/>
            <person name="Sun H."/>
            <person name="Tunlid A."/>
            <person name="Henrissat B."/>
            <person name="Grigoriev I.V."/>
            <person name="Hibbett D.S."/>
            <person name="Martin F."/>
        </authorList>
    </citation>
    <scope>NUCLEOTIDE SEQUENCE [LARGE SCALE GENOMIC DNA]</scope>
    <source>
        <strain evidence="6">h7</strain>
    </source>
</reference>
<feature type="transmembrane region" description="Helical" evidence="3">
    <location>
        <begin position="181"/>
        <end position="207"/>
    </location>
</feature>
<name>A0A0C2Y6B3_HEBCY</name>
<keyword evidence="3" id="KW-0472">Membrane</keyword>
<dbReference type="Gene3D" id="1.20.1250.20">
    <property type="entry name" value="MFS general substrate transporter like domains"/>
    <property type="match status" value="1"/>
</dbReference>
<dbReference type="SUPFAM" id="SSF103473">
    <property type="entry name" value="MFS general substrate transporter"/>
    <property type="match status" value="1"/>
</dbReference>
<dbReference type="EMBL" id="KN831804">
    <property type="protein sequence ID" value="KIM36582.1"/>
    <property type="molecule type" value="Genomic_DNA"/>
</dbReference>
<keyword evidence="3" id="KW-1133">Transmembrane helix</keyword>
<keyword evidence="3" id="KW-0812">Transmembrane</keyword>
<sequence length="462" mass="50706">MPSNTTLHGDTTEIPPPDHEKTSPAPECPHEPTKDLFCLPIPRRLRSNSDKQIESGIWMNCGIGLAASFLISNLYYCQPLLIQMAQTFDVSYEEVSKIPTLLQTGYAVGIFFISPLGDLIRRRQLLLLLIFATASLTIGLAISTNLLTFQILSFFIGLTNTSAQILAPLAADLAKPEQRSFAYSIVFTGMLSGLLIARVVAGVIAQFASWRVVYYTAVGAQFSILILCYFIIPDSPAKNKHMTYWGILWTMMKYAVTEPLMMQIELIAISTSACFASYWVSLTFLLGGPPYNYSTLVIGLFGLVGIVGVILGLFTGRFIDSYAPWYGVMVSTILLLGFQAIQTGAGGINIAPVIISCIGLDAFRQVLIISMVAMMFSIGMEAVSRLNALFVLTYYIGQIMGTSVGTKVFVHHGWRACAALGMAWYGFQIFVLLLRGPHCERRTWLGYQGGMGLKKNAVTALR</sequence>
<dbReference type="PROSITE" id="PS50850">
    <property type="entry name" value="MFS"/>
    <property type="match status" value="1"/>
</dbReference>
<feature type="transmembrane region" description="Helical" evidence="3">
    <location>
        <begin position="293"/>
        <end position="315"/>
    </location>
</feature>
<feature type="transmembrane region" description="Helical" evidence="3">
    <location>
        <begin position="412"/>
        <end position="434"/>
    </location>
</feature>
<feature type="region of interest" description="Disordered" evidence="2">
    <location>
        <begin position="1"/>
        <end position="34"/>
    </location>
</feature>
<dbReference type="STRING" id="686832.A0A0C2Y6B3"/>
<feature type="transmembrane region" description="Helical" evidence="3">
    <location>
        <begin position="125"/>
        <end position="143"/>
    </location>
</feature>
<feature type="transmembrane region" description="Helical" evidence="3">
    <location>
        <begin position="96"/>
        <end position="113"/>
    </location>
</feature>
<dbReference type="InterPro" id="IPR011701">
    <property type="entry name" value="MFS"/>
</dbReference>
<evidence type="ECO:0000256" key="3">
    <source>
        <dbReference type="SAM" id="Phobius"/>
    </source>
</evidence>
<dbReference type="PANTHER" id="PTHR42910">
    <property type="entry name" value="TRANSPORTER SCO4007-RELATED"/>
    <property type="match status" value="1"/>
</dbReference>
<comment type="subcellular location">
    <subcellularLocation>
        <location evidence="1">Membrane</location>
        <topology evidence="1">Multi-pass membrane protein</topology>
    </subcellularLocation>
</comment>
<dbReference type="HOGENOM" id="CLU_001265_23_3_1"/>
<protein>
    <recommendedName>
        <fullName evidence="4">Major facilitator superfamily (MFS) profile domain-containing protein</fullName>
    </recommendedName>
</protein>
<gene>
    <name evidence="5" type="ORF">M413DRAFT_424725</name>
</gene>
<accession>A0A0C2Y6B3</accession>
<feature type="transmembrane region" description="Helical" evidence="3">
    <location>
        <begin position="56"/>
        <end position="76"/>
    </location>
</feature>
<organism evidence="5 6">
    <name type="scientific">Hebeloma cylindrosporum</name>
    <dbReference type="NCBI Taxonomy" id="76867"/>
    <lineage>
        <taxon>Eukaryota</taxon>
        <taxon>Fungi</taxon>
        <taxon>Dikarya</taxon>
        <taxon>Basidiomycota</taxon>
        <taxon>Agaricomycotina</taxon>
        <taxon>Agaricomycetes</taxon>
        <taxon>Agaricomycetidae</taxon>
        <taxon>Agaricales</taxon>
        <taxon>Agaricineae</taxon>
        <taxon>Hymenogastraceae</taxon>
        <taxon>Hebeloma</taxon>
    </lineage>
</organism>
<dbReference type="GO" id="GO:0016020">
    <property type="term" value="C:membrane"/>
    <property type="evidence" value="ECO:0007669"/>
    <property type="project" value="UniProtKB-SubCell"/>
</dbReference>
<feature type="transmembrane region" description="Helical" evidence="3">
    <location>
        <begin position="260"/>
        <end position="281"/>
    </location>
</feature>
<dbReference type="Proteomes" id="UP000053424">
    <property type="component" value="Unassembled WGS sequence"/>
</dbReference>
<feature type="transmembrane region" description="Helical" evidence="3">
    <location>
        <begin position="322"/>
        <end position="341"/>
    </location>
</feature>
<feature type="domain" description="Major facilitator superfamily (MFS) profile" evidence="4">
    <location>
        <begin position="57"/>
        <end position="462"/>
    </location>
</feature>
<evidence type="ECO:0000313" key="6">
    <source>
        <dbReference type="Proteomes" id="UP000053424"/>
    </source>
</evidence>
<evidence type="ECO:0000259" key="4">
    <source>
        <dbReference type="PROSITE" id="PS50850"/>
    </source>
</evidence>
<dbReference type="PANTHER" id="PTHR42910:SF1">
    <property type="entry name" value="MAJOR FACILITATOR SUPERFAMILY (MFS) PROFILE DOMAIN-CONTAINING PROTEIN"/>
    <property type="match status" value="1"/>
</dbReference>